<organism evidence="1 2">
    <name type="scientific">Tetranychus urticae</name>
    <name type="common">Two-spotted spider mite</name>
    <dbReference type="NCBI Taxonomy" id="32264"/>
    <lineage>
        <taxon>Eukaryota</taxon>
        <taxon>Metazoa</taxon>
        <taxon>Ecdysozoa</taxon>
        <taxon>Arthropoda</taxon>
        <taxon>Chelicerata</taxon>
        <taxon>Arachnida</taxon>
        <taxon>Acari</taxon>
        <taxon>Acariformes</taxon>
        <taxon>Trombidiformes</taxon>
        <taxon>Prostigmata</taxon>
        <taxon>Eleutherengona</taxon>
        <taxon>Raphignathae</taxon>
        <taxon>Tetranychoidea</taxon>
        <taxon>Tetranychidae</taxon>
        <taxon>Tetranychus</taxon>
    </lineage>
</organism>
<evidence type="ECO:0000313" key="1">
    <source>
        <dbReference type="EnsemblMetazoa" id="tetur08g07250.1"/>
    </source>
</evidence>
<proteinExistence type="predicted"/>
<dbReference type="Proteomes" id="UP000015104">
    <property type="component" value="Unassembled WGS sequence"/>
</dbReference>
<sequence length="42" mass="4680">MKVTLTPKQCTLRVLTRKFVLSTAGSLIFKRRNQSGSGLLTK</sequence>
<reference evidence="2" key="1">
    <citation type="submission" date="2011-08" db="EMBL/GenBank/DDBJ databases">
        <authorList>
            <person name="Rombauts S."/>
        </authorList>
    </citation>
    <scope>NUCLEOTIDE SEQUENCE</scope>
    <source>
        <strain evidence="2">London</strain>
    </source>
</reference>
<dbReference type="EMBL" id="CAEY01001959">
    <property type="status" value="NOT_ANNOTATED_CDS"/>
    <property type="molecule type" value="Genomic_DNA"/>
</dbReference>
<accession>T1KCD6</accession>
<dbReference type="HOGENOM" id="CLU_3261144_0_0_1"/>
<reference evidence="1" key="2">
    <citation type="submission" date="2015-06" db="UniProtKB">
        <authorList>
            <consortium name="EnsemblMetazoa"/>
        </authorList>
    </citation>
    <scope>IDENTIFICATION</scope>
</reference>
<keyword evidence="2" id="KW-1185">Reference proteome</keyword>
<dbReference type="AlphaFoldDB" id="T1KCD6"/>
<dbReference type="EnsemblMetazoa" id="tetur08g07250.1">
    <property type="protein sequence ID" value="tetur08g07250.1"/>
    <property type="gene ID" value="tetur08g07250"/>
</dbReference>
<protein>
    <submittedName>
        <fullName evidence="1">Uncharacterized protein</fullName>
    </submittedName>
</protein>
<evidence type="ECO:0000313" key="2">
    <source>
        <dbReference type="Proteomes" id="UP000015104"/>
    </source>
</evidence>
<name>T1KCD6_TETUR</name>